<dbReference type="RefSeq" id="WP_282839368.1">
    <property type="nucleotide sequence ID" value="NZ_JASCXW010000014.1"/>
</dbReference>
<comment type="caution">
    <text evidence="1">The sequence shown here is derived from an EMBL/GenBank/DDBJ whole genome shotgun (WGS) entry which is preliminary data.</text>
</comment>
<keyword evidence="2" id="KW-1185">Reference proteome</keyword>
<organism evidence="1 2">
    <name type="scientific">Peloplasma aerotolerans</name>
    <dbReference type="NCBI Taxonomy" id="3044389"/>
    <lineage>
        <taxon>Bacteria</taxon>
        <taxon>Bacillati</taxon>
        <taxon>Mycoplasmatota</taxon>
        <taxon>Mollicutes</taxon>
        <taxon>Acholeplasmatales</taxon>
        <taxon>Acholeplasmataceae</taxon>
        <taxon>Peloplasma</taxon>
    </lineage>
</organism>
<gene>
    <name evidence="1" type="ORF">QJ521_05140</name>
</gene>
<accession>A0AAW6UBQ5</accession>
<protein>
    <submittedName>
        <fullName evidence="1">Competence protein ComK</fullName>
    </submittedName>
</protein>
<proteinExistence type="predicted"/>
<dbReference type="InterPro" id="IPR010461">
    <property type="entry name" value="ComK"/>
</dbReference>
<dbReference type="GO" id="GO:0030420">
    <property type="term" value="P:establishment of competence for transformation"/>
    <property type="evidence" value="ECO:0007669"/>
    <property type="project" value="InterPro"/>
</dbReference>
<dbReference type="Pfam" id="PF06338">
    <property type="entry name" value="ComK"/>
    <property type="match status" value="1"/>
</dbReference>
<evidence type="ECO:0000313" key="1">
    <source>
        <dbReference type="EMBL" id="MDI6452941.1"/>
    </source>
</evidence>
<evidence type="ECO:0000313" key="2">
    <source>
        <dbReference type="Proteomes" id="UP001431532"/>
    </source>
</evidence>
<dbReference type="EMBL" id="JASCXW010000014">
    <property type="protein sequence ID" value="MDI6452941.1"/>
    <property type="molecule type" value="Genomic_DNA"/>
</dbReference>
<dbReference type="AlphaFoldDB" id="A0AAW6UBQ5"/>
<sequence>MIEYIVNTSQGALIYQERHIKTYKSSNLSYIKLLCQEGLFTYEGYLMAVKKVLDIKYKVPVYINDYLMLIPVKRTRDYDNIWINYASINHIRESDDGLEIEFYSQRKIYLKYSLNSLSKQIKYLEMIKFMKVKHFHFQ</sequence>
<dbReference type="Proteomes" id="UP001431532">
    <property type="component" value="Unassembled WGS sequence"/>
</dbReference>
<reference evidence="1" key="1">
    <citation type="submission" date="2023-05" db="EMBL/GenBank/DDBJ databases">
        <title>Mariniplasma microaerophilum sp. nov., a novel anaerobic mollicute isolated from terrestrial mud volcano, Taman Peninsula, Russia.</title>
        <authorList>
            <person name="Khomyakova M.A."/>
            <person name="Merkel A.Y."/>
            <person name="Slobodkin A.I."/>
        </authorList>
    </citation>
    <scope>NUCLEOTIDE SEQUENCE</scope>
    <source>
        <strain evidence="1">M4Ah</strain>
    </source>
</reference>
<name>A0AAW6UBQ5_9MOLU</name>